<evidence type="ECO:0000313" key="2">
    <source>
        <dbReference type="Proteomes" id="UP001172386"/>
    </source>
</evidence>
<accession>A0ACC3AHQ3</accession>
<keyword evidence="2" id="KW-1185">Reference proteome</keyword>
<reference evidence="1" key="1">
    <citation type="submission" date="2022-10" db="EMBL/GenBank/DDBJ databases">
        <title>Culturing micro-colonial fungi from biological soil crusts in the Mojave desert and describing Neophaeococcomyces mojavensis, and introducing the new genera and species Taxawa tesnikishii.</title>
        <authorList>
            <person name="Kurbessoian T."/>
            <person name="Stajich J.E."/>
        </authorList>
    </citation>
    <scope>NUCLEOTIDE SEQUENCE</scope>
    <source>
        <strain evidence="1">JES_112</strain>
    </source>
</reference>
<dbReference type="EMBL" id="JAPDRQ010000013">
    <property type="protein sequence ID" value="KAJ9662783.1"/>
    <property type="molecule type" value="Genomic_DNA"/>
</dbReference>
<name>A0ACC3AHQ3_9EURO</name>
<organism evidence="1 2">
    <name type="scientific">Neophaeococcomyces mojaviensis</name>
    <dbReference type="NCBI Taxonomy" id="3383035"/>
    <lineage>
        <taxon>Eukaryota</taxon>
        <taxon>Fungi</taxon>
        <taxon>Dikarya</taxon>
        <taxon>Ascomycota</taxon>
        <taxon>Pezizomycotina</taxon>
        <taxon>Eurotiomycetes</taxon>
        <taxon>Chaetothyriomycetidae</taxon>
        <taxon>Chaetothyriales</taxon>
        <taxon>Chaetothyriales incertae sedis</taxon>
        <taxon>Neophaeococcomyces</taxon>
    </lineage>
</organism>
<comment type="caution">
    <text evidence="1">The sequence shown here is derived from an EMBL/GenBank/DDBJ whole genome shotgun (WGS) entry which is preliminary data.</text>
</comment>
<sequence length="345" mass="38769">MSGRPTYVGGVNIDSSRNPSTVSEHYPWQKALFDVGIFKDTIYPSLSLHCSLAVAAYGLGRVNNNVQTKDLIWPLAPVINGWWSAVGRRVFVRGLPLAQALGALSRPERLILTGVTLWGGRLFYRVFTRAQKRGKDDERYEEMKTDPGFWNKALFSVFLPEAIFQTLITLPFTAPFHHQGAVVSGYHPFLQATAVGLFSTGFALEILADSQLDAHKQTSVDQHSLYKEGVWSIVRHPNYLGDALIHFSFPLLLYASDMLAPIEILGSLANYAFLRYLGGDKATESHQERRYSVSSLEKHADLQRYREEKNSFWPDLKELKNEWLWTVVGAGVAGALIEQGIHQFL</sequence>
<gene>
    <name evidence="1" type="ORF">H2198_001233</name>
</gene>
<proteinExistence type="predicted"/>
<evidence type="ECO:0000313" key="1">
    <source>
        <dbReference type="EMBL" id="KAJ9662783.1"/>
    </source>
</evidence>
<protein>
    <submittedName>
        <fullName evidence="1">Uncharacterized protein</fullName>
    </submittedName>
</protein>
<dbReference type="Proteomes" id="UP001172386">
    <property type="component" value="Unassembled WGS sequence"/>
</dbReference>